<organism evidence="1">
    <name type="scientific">freshwater metagenome</name>
    <dbReference type="NCBI Taxonomy" id="449393"/>
    <lineage>
        <taxon>unclassified sequences</taxon>
        <taxon>metagenomes</taxon>
        <taxon>ecological metagenomes</taxon>
    </lineage>
</organism>
<evidence type="ECO:0000313" key="1">
    <source>
        <dbReference type="EMBL" id="CAB4345052.1"/>
    </source>
</evidence>
<accession>A0A6J5ZUM6</accession>
<dbReference type="Gene3D" id="2.60.40.420">
    <property type="entry name" value="Cupredoxins - blue copper proteins"/>
    <property type="match status" value="1"/>
</dbReference>
<dbReference type="SUPFAM" id="SSF49503">
    <property type="entry name" value="Cupredoxins"/>
    <property type="match status" value="1"/>
</dbReference>
<protein>
    <submittedName>
        <fullName evidence="1">Unannotated protein</fullName>
    </submittedName>
</protein>
<sequence>MRLIPTARVAIPLLAAVAVAASLPSAASAALTYPKVATADYPAGTVAKTYKVPLTIKPGQNLNLLETLRQNSDMRPSEPGWIVGFVPTLKLADGTTPPVDQIHLHHLVLYLAGTLVTAAGEEKTRWISPKGFGYRYKPTDLFLLNHMIHNLTASPEKVIFEYTLYFLPDTAPAAASITRVRTAFVDVTPSTYPVFDVLRGSGVNGRYTYPAMAPASLMRRNTVLVDHDGSLVATAGHLHPGGLYTDLFLTRGDKTVKIFRSNAYYYGRALGSSWNVSMGATSPAWRVSVKSGDILSVQVTYDSSKASWYESMGIAPVQITDVPSGGIDPFTTAGYASLDQSEVLTHGELKENRDFGGSKTRGFADARKLADGPTLAQVNVKNFLYQQGDLTMPGKKGRPPVVKQGKSLRFLNQDPPTEIYHTVTPCKAPCDRSSGISFPLADGKTIDSGELGFPYSGAAVNQAAAGRASWSTPSNLNPGTYTYFCRIHPFMRGAFRVKAAKSTKR</sequence>
<dbReference type="InterPro" id="IPR008972">
    <property type="entry name" value="Cupredoxin"/>
</dbReference>
<dbReference type="AlphaFoldDB" id="A0A6J5ZUM6"/>
<name>A0A6J5ZUM6_9ZZZZ</name>
<dbReference type="EMBL" id="CAESAO010000089">
    <property type="protein sequence ID" value="CAB4345052.1"/>
    <property type="molecule type" value="Genomic_DNA"/>
</dbReference>
<reference evidence="1" key="1">
    <citation type="submission" date="2020-05" db="EMBL/GenBank/DDBJ databases">
        <authorList>
            <person name="Chiriac C."/>
            <person name="Salcher M."/>
            <person name="Ghai R."/>
            <person name="Kavagutti S V."/>
        </authorList>
    </citation>
    <scope>NUCLEOTIDE SEQUENCE</scope>
</reference>
<gene>
    <name evidence="1" type="ORF">UFOPK3522_01031</name>
</gene>
<proteinExistence type="predicted"/>